<dbReference type="PROSITE" id="PS51882">
    <property type="entry name" value="G_ALPHA"/>
    <property type="match status" value="1"/>
</dbReference>
<dbReference type="InterPro" id="IPR011025">
    <property type="entry name" value="GproteinA_insert"/>
</dbReference>
<dbReference type="GO" id="GO:0001664">
    <property type="term" value="F:G protein-coupled receptor binding"/>
    <property type="evidence" value="ECO:0007669"/>
    <property type="project" value="TreeGrafter"/>
</dbReference>
<reference evidence="7" key="1">
    <citation type="submission" date="2022-01" db="EMBL/GenBank/DDBJ databases">
        <title>Genome Sequence Resource for Two Populations of Ditylenchus destructor, the Migratory Endoparasitic Phytonematode.</title>
        <authorList>
            <person name="Zhang H."/>
            <person name="Lin R."/>
            <person name="Xie B."/>
        </authorList>
    </citation>
    <scope>NUCLEOTIDE SEQUENCE</scope>
    <source>
        <strain evidence="7">BazhouSP</strain>
    </source>
</reference>
<evidence type="ECO:0000256" key="6">
    <source>
        <dbReference type="SAM" id="MobiDB-lite"/>
    </source>
</evidence>
<dbReference type="InterPro" id="IPR027417">
    <property type="entry name" value="P-loop_NTPase"/>
</dbReference>
<keyword evidence="1 4" id="KW-0547">Nucleotide-binding</keyword>
<dbReference type="GO" id="GO:0003924">
    <property type="term" value="F:GTPase activity"/>
    <property type="evidence" value="ECO:0007669"/>
    <property type="project" value="InterPro"/>
</dbReference>
<dbReference type="Gene3D" id="3.40.50.300">
    <property type="entry name" value="P-loop containing nucleotide triphosphate hydrolases"/>
    <property type="match status" value="1"/>
</dbReference>
<dbReference type="SUPFAM" id="SSF52540">
    <property type="entry name" value="P-loop containing nucleoside triphosphate hydrolases"/>
    <property type="match status" value="1"/>
</dbReference>
<dbReference type="PANTHER" id="PTHR10218">
    <property type="entry name" value="GTP-BINDING PROTEIN ALPHA SUBUNIT"/>
    <property type="match status" value="1"/>
</dbReference>
<dbReference type="GO" id="GO:0007188">
    <property type="term" value="P:adenylate cyclase-modulating G protein-coupled receptor signaling pathway"/>
    <property type="evidence" value="ECO:0007669"/>
    <property type="project" value="TreeGrafter"/>
</dbReference>
<dbReference type="GO" id="GO:0005834">
    <property type="term" value="C:heterotrimeric G-protein complex"/>
    <property type="evidence" value="ECO:0007669"/>
    <property type="project" value="TreeGrafter"/>
</dbReference>
<accession>A0AAD4NDD0</accession>
<protein>
    <submittedName>
        <fullName evidence="7">G-protein alpha subunit domain-containing protein</fullName>
    </submittedName>
</protein>
<dbReference type="AlphaFoldDB" id="A0AAD4NDD0"/>
<dbReference type="FunFam" id="3.40.50.300:FF:000720">
    <property type="entry name" value="Guanine nucleotide-binding protein G(k) subunit alpha"/>
    <property type="match status" value="1"/>
</dbReference>
<dbReference type="InterPro" id="IPR001019">
    <property type="entry name" value="Gprotein_alpha_su"/>
</dbReference>
<feature type="binding site" evidence="5">
    <location>
        <position position="197"/>
    </location>
    <ligand>
        <name>Mg(2+)</name>
        <dbReference type="ChEBI" id="CHEBI:18420"/>
    </ligand>
</feature>
<dbReference type="GO" id="GO:0005737">
    <property type="term" value="C:cytoplasm"/>
    <property type="evidence" value="ECO:0007669"/>
    <property type="project" value="TreeGrafter"/>
</dbReference>
<dbReference type="Gene3D" id="1.10.400.10">
    <property type="entry name" value="GI Alpha 1, domain 2-like"/>
    <property type="match status" value="1"/>
</dbReference>
<keyword evidence="5" id="KW-0479">Metal-binding</keyword>
<dbReference type="PRINTS" id="PR00318">
    <property type="entry name" value="GPROTEINA"/>
</dbReference>
<feature type="binding site" evidence="4">
    <location>
        <begin position="60"/>
        <end position="65"/>
    </location>
    <ligand>
        <name>GTP</name>
        <dbReference type="ChEBI" id="CHEBI:37565"/>
    </ligand>
</feature>
<dbReference type="PANTHER" id="PTHR10218:SF210">
    <property type="entry name" value="GUANINE NUCLEOTIDE-BINDING PROTEIN ALPHA-13 SUBUNIT"/>
    <property type="match status" value="1"/>
</dbReference>
<evidence type="ECO:0000313" key="8">
    <source>
        <dbReference type="Proteomes" id="UP001201812"/>
    </source>
</evidence>
<evidence type="ECO:0000256" key="1">
    <source>
        <dbReference type="ARBA" id="ARBA00022741"/>
    </source>
</evidence>
<dbReference type="GO" id="GO:0031683">
    <property type="term" value="F:G-protein beta/gamma-subunit complex binding"/>
    <property type="evidence" value="ECO:0007669"/>
    <property type="project" value="InterPro"/>
</dbReference>
<feature type="binding site" evidence="4">
    <location>
        <begin position="275"/>
        <end position="278"/>
    </location>
    <ligand>
        <name>GTP</name>
        <dbReference type="ChEBI" id="CHEBI:37565"/>
    </ligand>
</feature>
<keyword evidence="5" id="KW-0460">Magnesium</keyword>
<feature type="binding site" evidence="4">
    <location>
        <begin position="166"/>
        <end position="167"/>
    </location>
    <ligand>
        <name>GTP</name>
        <dbReference type="ChEBI" id="CHEBI:37565"/>
    </ligand>
</feature>
<dbReference type="Proteomes" id="UP001201812">
    <property type="component" value="Unassembled WGS sequence"/>
</dbReference>
<dbReference type="EMBL" id="JAKKPZ010000001">
    <property type="protein sequence ID" value="KAI1728067.1"/>
    <property type="molecule type" value="Genomic_DNA"/>
</dbReference>
<feature type="binding site" evidence="5">
    <location>
        <position position="64"/>
    </location>
    <ligand>
        <name>Mg(2+)</name>
        <dbReference type="ChEBI" id="CHEBI:18420"/>
    </ligand>
</feature>
<dbReference type="GO" id="GO:0005525">
    <property type="term" value="F:GTP binding"/>
    <property type="evidence" value="ECO:0007669"/>
    <property type="project" value="UniProtKB-KW"/>
</dbReference>
<dbReference type="Pfam" id="PF00503">
    <property type="entry name" value="G-alpha"/>
    <property type="match status" value="1"/>
</dbReference>
<feature type="compositionally biased region" description="Basic and acidic residues" evidence="6">
    <location>
        <begin position="10"/>
        <end position="24"/>
    </location>
</feature>
<dbReference type="SMART" id="SM00275">
    <property type="entry name" value="G_alpha"/>
    <property type="match status" value="1"/>
</dbReference>
<comment type="caution">
    <text evidence="7">The sequence shown here is derived from an EMBL/GenBank/DDBJ whole genome shotgun (WGS) entry which is preliminary data.</text>
</comment>
<keyword evidence="3" id="KW-0807">Transducer</keyword>
<evidence type="ECO:0000313" key="7">
    <source>
        <dbReference type="EMBL" id="KAI1728067.1"/>
    </source>
</evidence>
<keyword evidence="2 4" id="KW-0342">GTP-binding</keyword>
<dbReference type="GO" id="GO:0046872">
    <property type="term" value="F:metal ion binding"/>
    <property type="evidence" value="ECO:0007669"/>
    <property type="project" value="UniProtKB-KW"/>
</dbReference>
<feature type="binding site" evidence="4">
    <location>
        <position position="336"/>
    </location>
    <ligand>
        <name>GTP</name>
        <dbReference type="ChEBI" id="CHEBI:37565"/>
    </ligand>
</feature>
<sequence length="359" mass="41383">MGQVCGRVDNSSKVHSLENKRDKNAQAVSPAGENASEKDSNDYNQNNLTTLRICLLGNSESGKTTVLEQIRKISKMPPPSMELELRKAFIYDNVVNSMRKILQYMEKMDAKVSDEKNNEHVELLMAHERTHGNPLSEKEIAALQALWKDKTVVEFYRRRGEYSLNDSTKYFMDSLPRIQKDSFQPTHDDLVMAYIPTVGVQNRLFEIGGSKINDRRYEGVYEGLDAIIFTLAISSYDQKFREDNDETEFEYSLKLLEKVCVEKRFNQTPVYVFLNETDVFKEKIKRAPLKNFFSDYKGNSEKDALHFIRDFCKTHCNECASRIDRTAPIEFRFTTAIDTSLMSKLLAEVLGKVADIRKD</sequence>
<proteinExistence type="predicted"/>
<name>A0AAD4NDD0_9BILA</name>
<gene>
    <name evidence="7" type="ORF">DdX_00217</name>
</gene>
<evidence type="ECO:0000256" key="2">
    <source>
        <dbReference type="ARBA" id="ARBA00023134"/>
    </source>
</evidence>
<dbReference type="SUPFAM" id="SSF47895">
    <property type="entry name" value="Transducin (alpha subunit), insertion domain"/>
    <property type="match status" value="1"/>
</dbReference>
<evidence type="ECO:0000256" key="5">
    <source>
        <dbReference type="PIRSR" id="PIRSR601019-2"/>
    </source>
</evidence>
<evidence type="ECO:0000256" key="3">
    <source>
        <dbReference type="ARBA" id="ARBA00023224"/>
    </source>
</evidence>
<evidence type="ECO:0000256" key="4">
    <source>
        <dbReference type="PIRSR" id="PIRSR601019-1"/>
    </source>
</evidence>
<organism evidence="7 8">
    <name type="scientific">Ditylenchus destructor</name>
    <dbReference type="NCBI Taxonomy" id="166010"/>
    <lineage>
        <taxon>Eukaryota</taxon>
        <taxon>Metazoa</taxon>
        <taxon>Ecdysozoa</taxon>
        <taxon>Nematoda</taxon>
        <taxon>Chromadorea</taxon>
        <taxon>Rhabditida</taxon>
        <taxon>Tylenchina</taxon>
        <taxon>Tylenchomorpha</taxon>
        <taxon>Sphaerularioidea</taxon>
        <taxon>Anguinidae</taxon>
        <taxon>Anguininae</taxon>
        <taxon>Ditylenchus</taxon>
    </lineage>
</organism>
<keyword evidence="8" id="KW-1185">Reference proteome</keyword>
<feature type="region of interest" description="Disordered" evidence="6">
    <location>
        <begin position="1"/>
        <end position="43"/>
    </location>
</feature>